<dbReference type="AlphaFoldDB" id="A0A4C1V4L5"/>
<evidence type="ECO:0000256" key="1">
    <source>
        <dbReference type="SAM" id="MobiDB-lite"/>
    </source>
</evidence>
<feature type="compositionally biased region" description="Basic and acidic residues" evidence="1">
    <location>
        <begin position="26"/>
        <end position="37"/>
    </location>
</feature>
<organism evidence="2 3">
    <name type="scientific">Eumeta variegata</name>
    <name type="common">Bagworm moth</name>
    <name type="synonym">Eumeta japonica</name>
    <dbReference type="NCBI Taxonomy" id="151549"/>
    <lineage>
        <taxon>Eukaryota</taxon>
        <taxon>Metazoa</taxon>
        <taxon>Ecdysozoa</taxon>
        <taxon>Arthropoda</taxon>
        <taxon>Hexapoda</taxon>
        <taxon>Insecta</taxon>
        <taxon>Pterygota</taxon>
        <taxon>Neoptera</taxon>
        <taxon>Endopterygota</taxon>
        <taxon>Lepidoptera</taxon>
        <taxon>Glossata</taxon>
        <taxon>Ditrysia</taxon>
        <taxon>Tineoidea</taxon>
        <taxon>Psychidae</taxon>
        <taxon>Oiketicinae</taxon>
        <taxon>Eumeta</taxon>
    </lineage>
</organism>
<evidence type="ECO:0000313" key="2">
    <source>
        <dbReference type="EMBL" id="GBP33217.1"/>
    </source>
</evidence>
<gene>
    <name evidence="2" type="ORF">EVAR_5170_1</name>
</gene>
<dbReference type="OrthoDB" id="2019384at2759"/>
<name>A0A4C1V4L5_EUMVA</name>
<proteinExistence type="predicted"/>
<protein>
    <submittedName>
        <fullName evidence="2">Uncharacterized protein</fullName>
    </submittedName>
</protein>
<dbReference type="Proteomes" id="UP000299102">
    <property type="component" value="Unassembled WGS sequence"/>
</dbReference>
<keyword evidence="3" id="KW-1185">Reference proteome</keyword>
<comment type="caution">
    <text evidence="2">The sequence shown here is derived from an EMBL/GenBank/DDBJ whole genome shotgun (WGS) entry which is preliminary data.</text>
</comment>
<accession>A0A4C1V4L5</accession>
<dbReference type="EMBL" id="BGZK01000271">
    <property type="protein sequence ID" value="GBP33217.1"/>
    <property type="molecule type" value="Genomic_DNA"/>
</dbReference>
<feature type="region of interest" description="Disordered" evidence="1">
    <location>
        <begin position="1"/>
        <end position="37"/>
    </location>
</feature>
<reference evidence="2 3" key="1">
    <citation type="journal article" date="2019" name="Commun. Biol.">
        <title>The bagworm genome reveals a unique fibroin gene that provides high tensile strength.</title>
        <authorList>
            <person name="Kono N."/>
            <person name="Nakamura H."/>
            <person name="Ohtoshi R."/>
            <person name="Tomita M."/>
            <person name="Numata K."/>
            <person name="Arakawa K."/>
        </authorList>
    </citation>
    <scope>NUCLEOTIDE SEQUENCE [LARGE SCALE GENOMIC DNA]</scope>
</reference>
<evidence type="ECO:0000313" key="3">
    <source>
        <dbReference type="Proteomes" id="UP000299102"/>
    </source>
</evidence>
<sequence>MVVRMFLYSPANRAGSRTRNPAARGTKNDASRNTEISVRDWKPQTAAEDSCSQRRERIAAILPKRRVVSTAPKNDRECNTHVVPTFTHILAHEHFIKDHLNFASV</sequence>